<dbReference type="EMBL" id="CP004354">
    <property type="protein sequence ID" value="AGG66077.1"/>
    <property type="molecule type" value="Genomic_DNA"/>
</dbReference>
<dbReference type="PANTHER" id="PTHR21581">
    <property type="entry name" value="D-ALANYL-D-ALANINE CARBOXYPEPTIDASE"/>
    <property type="match status" value="1"/>
</dbReference>
<feature type="active site" description="Proton acceptor" evidence="7">
    <location>
        <position position="175"/>
    </location>
</feature>
<evidence type="ECO:0000256" key="4">
    <source>
        <dbReference type="ARBA" id="ARBA00022960"/>
    </source>
</evidence>
<evidence type="ECO:0000313" key="14">
    <source>
        <dbReference type="EMBL" id="AGG66077.1"/>
    </source>
</evidence>
<sequence>MRTSAIAALTAAALIMPFPAFAQEVVAQEPVTQAPATVIADTPTSATLSTNPEDPAAVTADNAESLEDIIKQDATPTTRDAAPNTDTCPNQISPAPARTTSEALAPGAATPTPLPVATVPAGGSLLAGCGVVAPAEFVLPENLTASSWMVFDIDSGEIMSTKDPHGRYRPASIIKVLLGLIAIEELDPTKVVTGTYEAANIEGSRVGVGEGGQYTIDQLLHGLLLASGNDAAYLLAQELGGDRVTLDKVNALAKELGTQDTYAATYSGLDAAGMSTSAYDMSLIYQHAWQNPKFAQIISTEYVDFPGWGDNEGFQVWNDNSLFMNDPDGIGGKTGYTDDANHTFVGGLDRNGRRLAAVILDTTIDKGRAWEQARTLIDASLVIPQGGGIGQLGTQDEQATQLPAPTTTATLAAETPDSAAPASIDFVKVAFPIAAIVLLVIAAILWTFKKRRR</sequence>
<keyword evidence="5" id="KW-0573">Peptidoglycan synthesis</keyword>
<keyword evidence="4" id="KW-0133">Cell shape</keyword>
<dbReference type="STRING" id="1121353.H924_03135"/>
<dbReference type="PATRIC" id="fig|1121353.3.peg.648"/>
<dbReference type="KEGG" id="ccn:H924_03135"/>
<dbReference type="PANTHER" id="PTHR21581:SF33">
    <property type="entry name" value="D-ALANYL-D-ALANINE CARBOXYPEPTIDASE DACB"/>
    <property type="match status" value="1"/>
</dbReference>
<protein>
    <submittedName>
        <fullName evidence="14">D-alanyl-D-alanine carboxypeptidase</fullName>
    </submittedName>
</protein>
<dbReference type="Gene3D" id="3.40.710.10">
    <property type="entry name" value="DD-peptidase/beta-lactamase superfamily"/>
    <property type="match status" value="1"/>
</dbReference>
<evidence type="ECO:0000256" key="1">
    <source>
        <dbReference type="ARBA" id="ARBA00007164"/>
    </source>
</evidence>
<evidence type="ECO:0000256" key="12">
    <source>
        <dbReference type="SAM" id="SignalP"/>
    </source>
</evidence>
<keyword evidence="11" id="KW-0812">Transmembrane</keyword>
<feature type="active site" description="Acyl-ester intermediate" evidence="7">
    <location>
        <position position="172"/>
    </location>
</feature>
<keyword evidence="6" id="KW-0961">Cell wall biogenesis/degradation</keyword>
<dbReference type="GO" id="GO:0006508">
    <property type="term" value="P:proteolysis"/>
    <property type="evidence" value="ECO:0007669"/>
    <property type="project" value="InterPro"/>
</dbReference>
<keyword evidence="11" id="KW-1133">Transmembrane helix</keyword>
<evidence type="ECO:0000313" key="15">
    <source>
        <dbReference type="Proteomes" id="UP000011760"/>
    </source>
</evidence>
<feature type="compositionally biased region" description="Polar residues" evidence="10">
    <location>
        <begin position="74"/>
        <end position="102"/>
    </location>
</feature>
<keyword evidence="3" id="KW-0378">Hydrolase</keyword>
<reference evidence="14 15" key="1">
    <citation type="submission" date="2013-02" db="EMBL/GenBank/DDBJ databases">
        <title>The complete genome sequence of Corynebacterium callunae DSM 20147.</title>
        <authorList>
            <person name="Ruckert C."/>
            <person name="Albersmeier A."/>
            <person name="Kalinowski J."/>
        </authorList>
    </citation>
    <scope>NUCLEOTIDE SEQUENCE [LARGE SCALE GENOMIC DNA]</scope>
    <source>
        <strain evidence="14 15">DSM 20147</strain>
    </source>
</reference>
<feature type="binding site" evidence="8">
    <location>
        <position position="333"/>
    </location>
    <ligand>
        <name>substrate</name>
    </ligand>
</feature>
<keyword evidence="15" id="KW-1185">Reference proteome</keyword>
<dbReference type="GO" id="GO:0009002">
    <property type="term" value="F:serine-type D-Ala-D-Ala carboxypeptidase activity"/>
    <property type="evidence" value="ECO:0007669"/>
    <property type="project" value="InterPro"/>
</dbReference>
<evidence type="ECO:0000256" key="3">
    <source>
        <dbReference type="ARBA" id="ARBA00022801"/>
    </source>
</evidence>
<dbReference type="OrthoDB" id="3663940at2"/>
<dbReference type="GO" id="GO:0008360">
    <property type="term" value="P:regulation of cell shape"/>
    <property type="evidence" value="ECO:0007669"/>
    <property type="project" value="UniProtKB-KW"/>
</dbReference>
<keyword evidence="11" id="KW-0472">Membrane</keyword>
<dbReference type="Pfam" id="PF00768">
    <property type="entry name" value="Peptidase_S11"/>
    <property type="match status" value="1"/>
</dbReference>
<feature type="transmembrane region" description="Helical" evidence="11">
    <location>
        <begin position="429"/>
        <end position="448"/>
    </location>
</feature>
<keyword evidence="14" id="KW-0645">Protease</keyword>
<feature type="domain" description="Peptidase S11 D-alanyl-D-alanine carboxypeptidase A N-terminal" evidence="13">
    <location>
        <begin position="140"/>
        <end position="362"/>
    </location>
</feature>
<dbReference type="InterPro" id="IPR001967">
    <property type="entry name" value="Peptidase_S11_N"/>
</dbReference>
<feature type="region of interest" description="Disordered" evidence="10">
    <location>
        <begin position="73"/>
        <end position="109"/>
    </location>
</feature>
<dbReference type="AlphaFoldDB" id="M1USI1"/>
<evidence type="ECO:0000256" key="10">
    <source>
        <dbReference type="SAM" id="MobiDB-lite"/>
    </source>
</evidence>
<name>M1USI1_9CORY</name>
<dbReference type="PRINTS" id="PR00725">
    <property type="entry name" value="DADACBPTASE1"/>
</dbReference>
<evidence type="ECO:0000256" key="5">
    <source>
        <dbReference type="ARBA" id="ARBA00022984"/>
    </source>
</evidence>
<organism evidence="14 15">
    <name type="scientific">Corynebacterium callunae DSM 20147</name>
    <dbReference type="NCBI Taxonomy" id="1121353"/>
    <lineage>
        <taxon>Bacteria</taxon>
        <taxon>Bacillati</taxon>
        <taxon>Actinomycetota</taxon>
        <taxon>Actinomycetes</taxon>
        <taxon>Mycobacteriales</taxon>
        <taxon>Corynebacteriaceae</taxon>
        <taxon>Corynebacterium</taxon>
    </lineage>
</organism>
<accession>M1USI1</accession>
<evidence type="ECO:0000256" key="11">
    <source>
        <dbReference type="SAM" id="Phobius"/>
    </source>
</evidence>
<keyword evidence="2 12" id="KW-0732">Signal</keyword>
<dbReference type="InterPro" id="IPR012338">
    <property type="entry name" value="Beta-lactam/transpept-like"/>
</dbReference>
<gene>
    <name evidence="14" type="ORF">H924_03135</name>
</gene>
<dbReference type="Proteomes" id="UP000011760">
    <property type="component" value="Chromosome"/>
</dbReference>
<evidence type="ECO:0000256" key="9">
    <source>
        <dbReference type="RuleBase" id="RU004016"/>
    </source>
</evidence>
<evidence type="ECO:0000259" key="13">
    <source>
        <dbReference type="Pfam" id="PF00768"/>
    </source>
</evidence>
<evidence type="ECO:0000256" key="7">
    <source>
        <dbReference type="PIRSR" id="PIRSR618044-1"/>
    </source>
</evidence>
<dbReference type="InterPro" id="IPR018044">
    <property type="entry name" value="Peptidase_S11"/>
</dbReference>
<feature type="signal peptide" evidence="12">
    <location>
        <begin position="1"/>
        <end position="22"/>
    </location>
</feature>
<feature type="chain" id="PRO_5004017661" evidence="12">
    <location>
        <begin position="23"/>
        <end position="453"/>
    </location>
</feature>
<keyword evidence="14" id="KW-0121">Carboxypeptidase</keyword>
<evidence type="ECO:0000256" key="8">
    <source>
        <dbReference type="PIRSR" id="PIRSR618044-2"/>
    </source>
</evidence>
<dbReference type="GO" id="GO:0009252">
    <property type="term" value="P:peptidoglycan biosynthetic process"/>
    <property type="evidence" value="ECO:0007669"/>
    <property type="project" value="UniProtKB-KW"/>
</dbReference>
<dbReference type="GO" id="GO:0071555">
    <property type="term" value="P:cell wall organization"/>
    <property type="evidence" value="ECO:0007669"/>
    <property type="project" value="UniProtKB-KW"/>
</dbReference>
<dbReference type="HOGENOM" id="CLU_027070_3_0_11"/>
<comment type="similarity">
    <text evidence="1 9">Belongs to the peptidase S11 family.</text>
</comment>
<evidence type="ECO:0000256" key="6">
    <source>
        <dbReference type="ARBA" id="ARBA00023316"/>
    </source>
</evidence>
<dbReference type="SUPFAM" id="SSF56601">
    <property type="entry name" value="beta-lactamase/transpeptidase-like"/>
    <property type="match status" value="1"/>
</dbReference>
<feature type="active site" evidence="7">
    <location>
        <position position="227"/>
    </location>
</feature>
<dbReference type="eggNOG" id="COG1686">
    <property type="taxonomic scope" value="Bacteria"/>
</dbReference>
<dbReference type="RefSeq" id="WP_015650515.1">
    <property type="nucleotide sequence ID" value="NC_020506.1"/>
</dbReference>
<evidence type="ECO:0000256" key="2">
    <source>
        <dbReference type="ARBA" id="ARBA00022729"/>
    </source>
</evidence>
<proteinExistence type="inferred from homology"/>